<evidence type="ECO:0000259" key="5">
    <source>
        <dbReference type="PROSITE" id="PS51337"/>
    </source>
</evidence>
<dbReference type="InterPro" id="IPR050554">
    <property type="entry name" value="Met_Synthase/Corrinoid"/>
</dbReference>
<dbReference type="PROSITE" id="PS51337">
    <property type="entry name" value="B12_BINDING_NTER"/>
    <property type="match status" value="1"/>
</dbReference>
<keyword evidence="3" id="KW-0170">Cobalt</keyword>
<dbReference type="InterPro" id="IPR006158">
    <property type="entry name" value="Cobalamin-bd"/>
</dbReference>
<evidence type="ECO:0000256" key="2">
    <source>
        <dbReference type="ARBA" id="ARBA00022723"/>
    </source>
</evidence>
<dbReference type="SUPFAM" id="SSF47644">
    <property type="entry name" value="Methionine synthase domain"/>
    <property type="match status" value="1"/>
</dbReference>
<dbReference type="PANTHER" id="PTHR45833">
    <property type="entry name" value="METHIONINE SYNTHASE"/>
    <property type="match status" value="1"/>
</dbReference>
<dbReference type="CDD" id="cd02070">
    <property type="entry name" value="corrinoid_protein_B12-BD"/>
    <property type="match status" value="1"/>
</dbReference>
<dbReference type="Gene3D" id="3.40.50.280">
    <property type="entry name" value="Cobalamin-binding domain"/>
    <property type="match status" value="1"/>
</dbReference>
<dbReference type="PROSITE" id="PS51332">
    <property type="entry name" value="B12_BINDING"/>
    <property type="match status" value="1"/>
</dbReference>
<dbReference type="GO" id="GO:0032259">
    <property type="term" value="P:methylation"/>
    <property type="evidence" value="ECO:0007669"/>
    <property type="project" value="UniProtKB-KW"/>
</dbReference>
<dbReference type="Proteomes" id="UP001204798">
    <property type="component" value="Unassembled WGS sequence"/>
</dbReference>
<reference evidence="6 7" key="1">
    <citation type="submission" date="2022-08" db="EMBL/GenBank/DDBJ databases">
        <title>Bacterial and archaeal communities from various locations to study Microbial Dark Matter (Phase II).</title>
        <authorList>
            <person name="Stepanauskas R."/>
        </authorList>
    </citation>
    <scope>NUCLEOTIDE SEQUENCE [LARGE SCALE GENOMIC DNA]</scope>
    <source>
        <strain evidence="6 7">PD1</strain>
    </source>
</reference>
<comment type="caution">
    <text evidence="6">The sequence shown here is derived from an EMBL/GenBank/DDBJ whole genome shotgun (WGS) entry which is preliminary data.</text>
</comment>
<dbReference type="InterPro" id="IPR012741">
    <property type="entry name" value="Corrinoid_p"/>
</dbReference>
<keyword evidence="6" id="KW-0808">Transferase</keyword>
<organism evidence="6 7">
    <name type="scientific">Candidatus Fervidibacter sacchari</name>
    <dbReference type="NCBI Taxonomy" id="1448929"/>
    <lineage>
        <taxon>Bacteria</taxon>
        <taxon>Candidatus Fervidibacterota</taxon>
        <taxon>Candidatus Fervidibacter</taxon>
    </lineage>
</organism>
<evidence type="ECO:0000256" key="1">
    <source>
        <dbReference type="ARBA" id="ARBA00010854"/>
    </source>
</evidence>
<dbReference type="GO" id="GO:0008705">
    <property type="term" value="F:methionine synthase activity"/>
    <property type="evidence" value="ECO:0007669"/>
    <property type="project" value="UniProtKB-EC"/>
</dbReference>
<comment type="similarity">
    <text evidence="1">Belongs to the methylamine corrinoid protein family.</text>
</comment>
<accession>A0ABT2EPE7</accession>
<dbReference type="Pfam" id="PF02310">
    <property type="entry name" value="B12-binding"/>
    <property type="match status" value="1"/>
</dbReference>
<dbReference type="Pfam" id="PF02607">
    <property type="entry name" value="B12-binding_2"/>
    <property type="match status" value="1"/>
</dbReference>
<evidence type="ECO:0000259" key="4">
    <source>
        <dbReference type="PROSITE" id="PS51332"/>
    </source>
</evidence>
<proteinExistence type="inferred from homology"/>
<dbReference type="InterPro" id="IPR036594">
    <property type="entry name" value="Meth_synthase_dom"/>
</dbReference>
<evidence type="ECO:0000313" key="6">
    <source>
        <dbReference type="EMBL" id="MCS3919806.1"/>
    </source>
</evidence>
<keyword evidence="6" id="KW-0489">Methyltransferase</keyword>
<dbReference type="SMART" id="SM01018">
    <property type="entry name" value="B12-binding_2"/>
    <property type="match status" value="1"/>
</dbReference>
<dbReference type="InterPro" id="IPR003759">
    <property type="entry name" value="Cbl-bd_cap"/>
</dbReference>
<dbReference type="SUPFAM" id="SSF52242">
    <property type="entry name" value="Cobalamin (vitamin B12)-binding domain"/>
    <property type="match status" value="1"/>
</dbReference>
<keyword evidence="7" id="KW-1185">Reference proteome</keyword>
<dbReference type="InterPro" id="IPR036724">
    <property type="entry name" value="Cobalamin-bd_sf"/>
</dbReference>
<feature type="domain" description="B12-binding" evidence="4">
    <location>
        <begin position="89"/>
        <end position="217"/>
    </location>
</feature>
<protein>
    <submittedName>
        <fullName evidence="6">5-methyltetrahydrofolate--homocysteine methyltransferase</fullName>
        <ecNumber evidence="6">2.1.1.13</ecNumber>
    </submittedName>
</protein>
<keyword evidence="2" id="KW-0479">Metal-binding</keyword>
<dbReference type="NCBIfam" id="TIGR02370">
    <property type="entry name" value="pyl_corrinoid"/>
    <property type="match status" value="1"/>
</dbReference>
<dbReference type="RefSeq" id="WP_259096657.1">
    <property type="nucleotide sequence ID" value="NZ_CP130454.1"/>
</dbReference>
<gene>
    <name evidence="6" type="ORF">M2350_002223</name>
</gene>
<evidence type="ECO:0000256" key="3">
    <source>
        <dbReference type="ARBA" id="ARBA00023285"/>
    </source>
</evidence>
<sequence length="217" mass="22880">MDAELQALAEAIINGKRNDAVELTKKLIDAGVPAKRILDEGLIAGMSVVGEKFKNGEYFVPEVLVAARAMKAAMELLRPLLATSDVEPIGTVVIGTVRGDLHDIGKNLVAMMLEGAGFRVIDLGVDVPAEKFVEAAKEHNADIVGMSALLTTTMTYMPEVIKALEAEGIRNQVKVIVGGAPVTQEWADQIGADGYAPDAASAVDKCKELLAQLKGAA</sequence>
<dbReference type="EC" id="2.1.1.13" evidence="6"/>
<name>A0ABT2EPE7_9BACT</name>
<dbReference type="EMBL" id="JANUCP010000004">
    <property type="protein sequence ID" value="MCS3919806.1"/>
    <property type="molecule type" value="Genomic_DNA"/>
</dbReference>
<dbReference type="Gene3D" id="1.10.1240.10">
    <property type="entry name" value="Methionine synthase domain"/>
    <property type="match status" value="1"/>
</dbReference>
<feature type="domain" description="B12-binding N-terminal" evidence="5">
    <location>
        <begin position="1"/>
        <end position="89"/>
    </location>
</feature>
<evidence type="ECO:0000313" key="7">
    <source>
        <dbReference type="Proteomes" id="UP001204798"/>
    </source>
</evidence>
<dbReference type="PANTHER" id="PTHR45833:SF1">
    <property type="entry name" value="METHIONINE SYNTHASE"/>
    <property type="match status" value="1"/>
</dbReference>